<dbReference type="AlphaFoldDB" id="A0A1X6ZYR3"/>
<dbReference type="RefSeq" id="WP_085889379.1">
    <property type="nucleotide sequence ID" value="NZ_FWFN01000007.1"/>
</dbReference>
<dbReference type="PANTHER" id="PTHR30086:SF20">
    <property type="entry name" value="ARGININE EXPORTER PROTEIN ARGO-RELATED"/>
    <property type="match status" value="1"/>
</dbReference>
<gene>
    <name evidence="7" type="primary">argO</name>
    <name evidence="7" type="ORF">PSM7751_03345</name>
</gene>
<feature type="transmembrane region" description="Helical" evidence="6">
    <location>
        <begin position="146"/>
        <end position="168"/>
    </location>
</feature>
<evidence type="ECO:0000256" key="1">
    <source>
        <dbReference type="ARBA" id="ARBA00004651"/>
    </source>
</evidence>
<dbReference type="EMBL" id="FWFN01000007">
    <property type="protein sequence ID" value="SLN65274.1"/>
    <property type="molecule type" value="Genomic_DNA"/>
</dbReference>
<dbReference type="GO" id="GO:0005886">
    <property type="term" value="C:plasma membrane"/>
    <property type="evidence" value="ECO:0007669"/>
    <property type="project" value="UniProtKB-SubCell"/>
</dbReference>
<keyword evidence="5 6" id="KW-0472">Membrane</keyword>
<feature type="transmembrane region" description="Helical" evidence="6">
    <location>
        <begin position="180"/>
        <end position="198"/>
    </location>
</feature>
<dbReference type="Pfam" id="PF01810">
    <property type="entry name" value="LysE"/>
    <property type="match status" value="1"/>
</dbReference>
<evidence type="ECO:0000313" key="7">
    <source>
        <dbReference type="EMBL" id="SLN65274.1"/>
    </source>
</evidence>
<accession>A0A1X6ZYR3</accession>
<feature type="transmembrane region" description="Helical" evidence="6">
    <location>
        <begin position="71"/>
        <end position="88"/>
    </location>
</feature>
<dbReference type="GO" id="GO:0015171">
    <property type="term" value="F:amino acid transmembrane transporter activity"/>
    <property type="evidence" value="ECO:0007669"/>
    <property type="project" value="TreeGrafter"/>
</dbReference>
<keyword evidence="4 6" id="KW-1133">Transmembrane helix</keyword>
<evidence type="ECO:0000256" key="2">
    <source>
        <dbReference type="ARBA" id="ARBA00022475"/>
    </source>
</evidence>
<keyword evidence="2" id="KW-1003">Cell membrane</keyword>
<feature type="transmembrane region" description="Helical" evidence="6">
    <location>
        <begin position="39"/>
        <end position="59"/>
    </location>
</feature>
<comment type="subcellular location">
    <subcellularLocation>
        <location evidence="1">Cell membrane</location>
        <topology evidence="1">Multi-pass membrane protein</topology>
    </subcellularLocation>
</comment>
<dbReference type="Proteomes" id="UP000193963">
    <property type="component" value="Unassembled WGS sequence"/>
</dbReference>
<organism evidence="7 8">
    <name type="scientific">Pseudooceanicola marinus</name>
    <dbReference type="NCBI Taxonomy" id="396013"/>
    <lineage>
        <taxon>Bacteria</taxon>
        <taxon>Pseudomonadati</taxon>
        <taxon>Pseudomonadota</taxon>
        <taxon>Alphaproteobacteria</taxon>
        <taxon>Rhodobacterales</taxon>
        <taxon>Paracoccaceae</taxon>
        <taxon>Pseudooceanicola</taxon>
    </lineage>
</organism>
<dbReference type="OrthoDB" id="5638726at2"/>
<dbReference type="PANTHER" id="PTHR30086">
    <property type="entry name" value="ARGININE EXPORTER PROTEIN ARGO"/>
    <property type="match status" value="1"/>
</dbReference>
<protein>
    <submittedName>
        <fullName evidence="7">Arginine exporter protein ArgO</fullName>
    </submittedName>
</protein>
<evidence type="ECO:0000256" key="5">
    <source>
        <dbReference type="ARBA" id="ARBA00023136"/>
    </source>
</evidence>
<reference evidence="7 8" key="1">
    <citation type="submission" date="2017-03" db="EMBL/GenBank/DDBJ databases">
        <authorList>
            <person name="Afonso C.L."/>
            <person name="Miller P.J."/>
            <person name="Scott M.A."/>
            <person name="Spackman E."/>
            <person name="Goraichik I."/>
            <person name="Dimitrov K.M."/>
            <person name="Suarez D.L."/>
            <person name="Swayne D.E."/>
        </authorList>
    </citation>
    <scope>NUCLEOTIDE SEQUENCE [LARGE SCALE GENOMIC DNA]</scope>
    <source>
        <strain evidence="7 8">CECT 7751</strain>
    </source>
</reference>
<proteinExistence type="predicted"/>
<sequence>MGAAYWAGFGLGLSLIVAIGAQNAFVLRQGILRQHVLPVVVFCAVSDAVLIVSGVYGFGTLGAAAPWATEGLRYAGAAFLLVYGALALRKAWRGGAALRAEEAPSPSLWRCLAICAALTWGNPHVYLDTVVLMGAVASGFADRASFAEGAVSASFLFFFLLGYGARLLAPLFRRPGAWRVLDLGVAVIMWSVAAKLLMG</sequence>
<evidence type="ECO:0000256" key="4">
    <source>
        <dbReference type="ARBA" id="ARBA00022989"/>
    </source>
</evidence>
<dbReference type="InterPro" id="IPR001123">
    <property type="entry name" value="LeuE-type"/>
</dbReference>
<name>A0A1X6ZYR3_9RHOB</name>
<evidence type="ECO:0000256" key="6">
    <source>
        <dbReference type="SAM" id="Phobius"/>
    </source>
</evidence>
<evidence type="ECO:0000256" key="3">
    <source>
        <dbReference type="ARBA" id="ARBA00022692"/>
    </source>
</evidence>
<evidence type="ECO:0000313" key="8">
    <source>
        <dbReference type="Proteomes" id="UP000193963"/>
    </source>
</evidence>
<keyword evidence="3 6" id="KW-0812">Transmembrane</keyword>
<feature type="transmembrane region" description="Helical" evidence="6">
    <location>
        <begin position="108"/>
        <end position="126"/>
    </location>
</feature>
<feature type="transmembrane region" description="Helical" evidence="6">
    <location>
        <begin position="6"/>
        <end position="27"/>
    </location>
</feature>
<keyword evidence="8" id="KW-1185">Reference proteome</keyword>